<proteinExistence type="predicted"/>
<protein>
    <submittedName>
        <fullName evidence="1">Unannotated protein</fullName>
    </submittedName>
</protein>
<name>A0A6J7HZU1_9ZZZZ</name>
<sequence length="260" mass="28356">MRVLGIDLAAQPKTTGLVLLSRKTKAADNQGWVAELPPSPATDELLIDLGSQVDVIGVDAPLGWPEPFVQAVMAHQSFNPWPGTENRRPLTHRLTDDRVRDQGWGQPMSASADRLGSVAMRCALLQREWANRWGAAAERDGSGRLLEVYPAAALRVWGISQPGYKGGTKDAADPARKARNKIFTALRTATEPWLDLVSVRESCVDSDHTLDALISAVIALLAQWSATSRPESDEDLRLAKVEGWIHVPIGPLELIRPPEA</sequence>
<dbReference type="InterPro" id="IPR007362">
    <property type="entry name" value="DUF429"/>
</dbReference>
<gene>
    <name evidence="1" type="ORF">UFOPK3519_02087</name>
</gene>
<evidence type="ECO:0000313" key="1">
    <source>
        <dbReference type="EMBL" id="CAB4924025.1"/>
    </source>
</evidence>
<dbReference type="EMBL" id="CAFBMG010000283">
    <property type="protein sequence ID" value="CAB4924025.1"/>
    <property type="molecule type" value="Genomic_DNA"/>
</dbReference>
<accession>A0A6J7HZU1</accession>
<dbReference type="AlphaFoldDB" id="A0A6J7HZU1"/>
<organism evidence="1">
    <name type="scientific">freshwater metagenome</name>
    <dbReference type="NCBI Taxonomy" id="449393"/>
    <lineage>
        <taxon>unclassified sequences</taxon>
        <taxon>metagenomes</taxon>
        <taxon>ecological metagenomes</taxon>
    </lineage>
</organism>
<reference evidence="1" key="1">
    <citation type="submission" date="2020-05" db="EMBL/GenBank/DDBJ databases">
        <authorList>
            <person name="Chiriac C."/>
            <person name="Salcher M."/>
            <person name="Ghai R."/>
            <person name="Kavagutti S V."/>
        </authorList>
    </citation>
    <scope>NUCLEOTIDE SEQUENCE</scope>
</reference>
<dbReference type="Pfam" id="PF04250">
    <property type="entry name" value="DUF429"/>
    <property type="match status" value="1"/>
</dbReference>